<name>A0A3B1AYX9_9ZZZZ</name>
<dbReference type="AlphaFoldDB" id="A0A3B1AYX9"/>
<dbReference type="EMBL" id="UOFV01000506">
    <property type="protein sequence ID" value="VAX04944.1"/>
    <property type="molecule type" value="Genomic_DNA"/>
</dbReference>
<evidence type="ECO:0000313" key="1">
    <source>
        <dbReference type="EMBL" id="VAX04944.1"/>
    </source>
</evidence>
<protein>
    <submittedName>
        <fullName evidence="1">Uncharacterized protein</fullName>
    </submittedName>
</protein>
<accession>A0A3B1AYX9</accession>
<reference evidence="1" key="1">
    <citation type="submission" date="2018-06" db="EMBL/GenBank/DDBJ databases">
        <authorList>
            <person name="Zhirakovskaya E."/>
        </authorList>
    </citation>
    <scope>NUCLEOTIDE SEQUENCE</scope>
</reference>
<proteinExistence type="predicted"/>
<organism evidence="1">
    <name type="scientific">hydrothermal vent metagenome</name>
    <dbReference type="NCBI Taxonomy" id="652676"/>
    <lineage>
        <taxon>unclassified sequences</taxon>
        <taxon>metagenomes</taxon>
        <taxon>ecological metagenomes</taxon>
    </lineage>
</organism>
<gene>
    <name evidence="1" type="ORF">MNBD_GAMMA19-323</name>
</gene>
<sequence>MKLTKLLSDRTALDFILGDVTPEQVYAMSEVIFRLAKNRGLLVDEPHEEPRRCRFGHWEQLPRRCEIPTHLKTFIRPDRSHYDIVIEDLPDEIENTTTSEKKRENSVKITIEVGASQCVKKECLNYLLN</sequence>